<evidence type="ECO:0000256" key="8">
    <source>
        <dbReference type="ARBA" id="ARBA00023242"/>
    </source>
</evidence>
<reference evidence="13" key="1">
    <citation type="submission" date="2025-08" db="UniProtKB">
        <authorList>
            <consortium name="Ensembl"/>
        </authorList>
    </citation>
    <scope>IDENTIFICATION</scope>
</reference>
<evidence type="ECO:0000256" key="5">
    <source>
        <dbReference type="ARBA" id="ARBA00022705"/>
    </source>
</evidence>
<name>A0A674F2R1_SALTR</name>
<dbReference type="CDD" id="cd16075">
    <property type="entry name" value="ORC6_CTD"/>
    <property type="match status" value="1"/>
</dbReference>
<evidence type="ECO:0000256" key="3">
    <source>
        <dbReference type="ARBA" id="ARBA00022499"/>
    </source>
</evidence>
<gene>
    <name evidence="13" type="primary">ORC6</name>
</gene>
<feature type="domain" description="ORC6 first cyclin-like" evidence="11">
    <location>
        <begin position="4"/>
        <end position="48"/>
    </location>
</feature>
<comment type="similarity">
    <text evidence="2">Belongs to the ORC6 family.</text>
</comment>
<evidence type="ECO:0000256" key="4">
    <source>
        <dbReference type="ARBA" id="ARBA00022553"/>
    </source>
</evidence>
<comment type="subcellular location">
    <subcellularLocation>
        <location evidence="1">Nucleus</location>
    </subcellularLocation>
</comment>
<dbReference type="Ensembl" id="ENSSTUT00000122284.1">
    <property type="protein sequence ID" value="ENSSTUP00000114264.1"/>
    <property type="gene ID" value="ENSSTUG00000050382.1"/>
</dbReference>
<dbReference type="AlphaFoldDB" id="A0A674F2R1"/>
<dbReference type="GeneTree" id="ENSGT00390000007370"/>
<keyword evidence="7" id="KW-0238">DNA-binding</keyword>
<evidence type="ECO:0000256" key="10">
    <source>
        <dbReference type="ARBA" id="ARBA00069654"/>
    </source>
</evidence>
<keyword evidence="3" id="KW-1017">Isopeptide bond</keyword>
<keyword evidence="6" id="KW-0832">Ubl conjugation</keyword>
<keyword evidence="8" id="KW-0539">Nucleus</keyword>
<dbReference type="Gene3D" id="1.10.472.10">
    <property type="entry name" value="Cyclin-like"/>
    <property type="match status" value="1"/>
</dbReference>
<evidence type="ECO:0000256" key="9">
    <source>
        <dbReference type="ARBA" id="ARBA00062917"/>
    </source>
</evidence>
<evidence type="ECO:0000259" key="11">
    <source>
        <dbReference type="Pfam" id="PF05460"/>
    </source>
</evidence>
<evidence type="ECO:0000256" key="2">
    <source>
        <dbReference type="ARBA" id="ARBA00010840"/>
    </source>
</evidence>
<evidence type="ECO:0000256" key="1">
    <source>
        <dbReference type="ARBA" id="ARBA00004123"/>
    </source>
</evidence>
<dbReference type="InterPro" id="IPR054113">
    <property type="entry name" value="ORC6_cyclin-like_2nd"/>
</dbReference>
<dbReference type="GO" id="GO:0006270">
    <property type="term" value="P:DNA replication initiation"/>
    <property type="evidence" value="ECO:0007669"/>
    <property type="project" value="TreeGrafter"/>
</dbReference>
<dbReference type="Proteomes" id="UP000472277">
    <property type="component" value="Chromosome 29"/>
</dbReference>
<evidence type="ECO:0000256" key="7">
    <source>
        <dbReference type="ARBA" id="ARBA00023125"/>
    </source>
</evidence>
<protein>
    <recommendedName>
        <fullName evidence="10">Origin recognition complex subunit 6</fullName>
    </recommendedName>
</protein>
<evidence type="ECO:0000313" key="13">
    <source>
        <dbReference type="Ensembl" id="ENSSTUP00000114264.1"/>
    </source>
</evidence>
<dbReference type="PANTHER" id="PTHR13394:SF0">
    <property type="entry name" value="ORIGIN RECOGNITION COMPLEX SUBUNIT 6"/>
    <property type="match status" value="1"/>
</dbReference>
<dbReference type="PANTHER" id="PTHR13394">
    <property type="entry name" value="ORIGIN RECOGNITION COMPLEX SUBUNIT 6"/>
    <property type="match status" value="1"/>
</dbReference>
<dbReference type="GO" id="GO:0003677">
    <property type="term" value="F:DNA binding"/>
    <property type="evidence" value="ECO:0007669"/>
    <property type="project" value="UniProtKB-KW"/>
</dbReference>
<dbReference type="OMA" id="XAYLIKL"/>
<sequence>QVRKQATGTSKAVICLELAATSIKLPLDKEYDVKLSVLNKKPYQSTLKSHLGLGDLAVQFGCMDTIKVATQILERYEVSLPAAQQKDVDLSKPLFTTAALNSACKCLKIKVDRKLLASSGAKKGILTGCAPSSRNWDRTSAREYFVLSMKDSEECAAQDYEEWKRRILENALKANA</sequence>
<evidence type="ECO:0000256" key="6">
    <source>
        <dbReference type="ARBA" id="ARBA00022843"/>
    </source>
</evidence>
<keyword evidence="5" id="KW-0235">DNA replication</keyword>
<feature type="domain" description="ORC6 second cyclin-like" evidence="12">
    <location>
        <begin position="52"/>
        <end position="126"/>
    </location>
</feature>
<dbReference type="CDD" id="cd11583">
    <property type="entry name" value="Orc6_mid"/>
    <property type="match status" value="1"/>
</dbReference>
<comment type="subunit">
    <text evidence="9">Component of ORC, a complex composed of at least 6 subunits: ORC1, ORC2, ORC3, ORC4, ORC5 and ORC6. ORC is regulated in a cell-cycle dependent manner. It is sequentially assembled at the exit from anaphase of mitosis and disassembled as cells enter S phase. Interacts with DBF4.</text>
</comment>
<dbReference type="FunFam" id="1.10.472.10:FF:000054">
    <property type="entry name" value="origin recognition complex subunit 6"/>
    <property type="match status" value="1"/>
</dbReference>
<dbReference type="Pfam" id="PF21913">
    <property type="entry name" value="ORC6_2nd"/>
    <property type="match status" value="1"/>
</dbReference>
<dbReference type="InterPro" id="IPR020529">
    <property type="entry name" value="ORC6_met/pln"/>
</dbReference>
<organism evidence="13 14">
    <name type="scientific">Salmo trutta</name>
    <name type="common">Brown trout</name>
    <dbReference type="NCBI Taxonomy" id="8032"/>
    <lineage>
        <taxon>Eukaryota</taxon>
        <taxon>Metazoa</taxon>
        <taxon>Chordata</taxon>
        <taxon>Craniata</taxon>
        <taxon>Vertebrata</taxon>
        <taxon>Euteleostomi</taxon>
        <taxon>Actinopterygii</taxon>
        <taxon>Neopterygii</taxon>
        <taxon>Teleostei</taxon>
        <taxon>Protacanthopterygii</taxon>
        <taxon>Salmoniformes</taxon>
        <taxon>Salmonidae</taxon>
        <taxon>Salmoninae</taxon>
        <taxon>Salmo</taxon>
    </lineage>
</organism>
<keyword evidence="14" id="KW-1185">Reference proteome</keyword>
<evidence type="ECO:0000259" key="12">
    <source>
        <dbReference type="Pfam" id="PF21913"/>
    </source>
</evidence>
<reference evidence="13" key="2">
    <citation type="submission" date="2025-09" db="UniProtKB">
        <authorList>
            <consortium name="Ensembl"/>
        </authorList>
    </citation>
    <scope>IDENTIFICATION</scope>
</reference>
<dbReference type="Pfam" id="PF05460">
    <property type="entry name" value="ORC6"/>
    <property type="match status" value="1"/>
</dbReference>
<dbReference type="InParanoid" id="A0A674F2R1"/>
<dbReference type="InterPro" id="IPR008721">
    <property type="entry name" value="ORC6_cyclin_first"/>
</dbReference>
<accession>A0A674F2R1</accession>
<keyword evidence="4" id="KW-0597">Phosphoprotein</keyword>
<proteinExistence type="inferred from homology"/>
<dbReference type="GO" id="GO:0005664">
    <property type="term" value="C:nuclear origin of replication recognition complex"/>
    <property type="evidence" value="ECO:0007669"/>
    <property type="project" value="InterPro"/>
</dbReference>
<evidence type="ECO:0000313" key="14">
    <source>
        <dbReference type="Proteomes" id="UP000472277"/>
    </source>
</evidence>